<reference evidence="2" key="2">
    <citation type="submission" date="2015-01" db="EMBL/GenBank/DDBJ databases">
        <title>Draft genome sequence of potential hydrocarbon metabolising strain of Rhodococcus rhodochrous.</title>
        <authorList>
            <person name="Aggarwal R.K."/>
            <person name="Dawar C."/>
        </authorList>
    </citation>
    <scope>NUCLEOTIDE SEQUENCE [LARGE SCALE GENOMIC DNA]</scope>
    <source>
        <strain evidence="2">KG-21</strain>
    </source>
</reference>
<dbReference type="EMBL" id="AZYO01000004">
    <property type="protein sequence ID" value="KOS57556.1"/>
    <property type="molecule type" value="Genomic_DNA"/>
</dbReference>
<name>A0A0M8PJH0_RHORH</name>
<accession>A0A0M8PJH0</accession>
<dbReference type="AlphaFoldDB" id="A0A0M8PJH0"/>
<protein>
    <submittedName>
        <fullName evidence="1">Uncharacterized protein</fullName>
    </submittedName>
</protein>
<dbReference type="RefSeq" id="WP_054371385.1">
    <property type="nucleotide sequence ID" value="NZ_AZYO01000004.1"/>
</dbReference>
<sequence>MTLTTVQRANARLLWENYQDSGSSNPSGETVQEMTALYPLLLEALDAADAESQRLFDAAQFAQRRAEHAEDQLDRVRNYLNLHAHVTGDDTGEAGRLLDDIRGLVDEPDAP</sequence>
<proteinExistence type="predicted"/>
<evidence type="ECO:0000313" key="1">
    <source>
        <dbReference type="EMBL" id="KOS57556.1"/>
    </source>
</evidence>
<reference evidence="1 2" key="1">
    <citation type="journal article" date="2015" name="Genome Announc.">
        <title>Draft Genome Sequence of Rhodococcus rhodochrous Strain KG-21, a Soil Isolate from Oil Fields of Krishna-Godavari Basin, India.</title>
        <authorList>
            <person name="Dawar C."/>
            <person name="Aggarwal R.K."/>
        </authorList>
    </citation>
    <scope>NUCLEOTIDE SEQUENCE [LARGE SCALE GENOMIC DNA]</scope>
    <source>
        <strain evidence="1 2">KG-21</strain>
    </source>
</reference>
<evidence type="ECO:0000313" key="2">
    <source>
        <dbReference type="Proteomes" id="UP000037712"/>
    </source>
</evidence>
<comment type="caution">
    <text evidence="1">The sequence shown here is derived from an EMBL/GenBank/DDBJ whole genome shotgun (WGS) entry which is preliminary data.</text>
</comment>
<dbReference type="PATRIC" id="fig|1441923.3.peg.754"/>
<gene>
    <name evidence="1" type="ORF">Z051_03470</name>
</gene>
<organism evidence="1 2">
    <name type="scientific">Rhodococcus rhodochrous KG-21</name>
    <dbReference type="NCBI Taxonomy" id="1441923"/>
    <lineage>
        <taxon>Bacteria</taxon>
        <taxon>Bacillati</taxon>
        <taxon>Actinomycetota</taxon>
        <taxon>Actinomycetes</taxon>
        <taxon>Mycobacteriales</taxon>
        <taxon>Nocardiaceae</taxon>
        <taxon>Rhodococcus</taxon>
    </lineage>
</organism>
<dbReference type="Proteomes" id="UP000037712">
    <property type="component" value="Unassembled WGS sequence"/>
</dbReference>